<dbReference type="GO" id="GO:0005886">
    <property type="term" value="C:plasma membrane"/>
    <property type="evidence" value="ECO:0007669"/>
    <property type="project" value="UniProtKB-SubCell"/>
</dbReference>
<feature type="transmembrane region" description="Helical" evidence="6">
    <location>
        <begin position="6"/>
        <end position="23"/>
    </location>
</feature>
<dbReference type="GO" id="GO:0008137">
    <property type="term" value="F:NADH dehydrogenase (ubiquinone) activity"/>
    <property type="evidence" value="ECO:0007669"/>
    <property type="project" value="InterPro"/>
</dbReference>
<dbReference type="InterPro" id="IPR003918">
    <property type="entry name" value="NADH_UbQ_OxRdtase"/>
</dbReference>
<dbReference type="PANTHER" id="PTHR42703:SF1">
    <property type="entry name" value="NA(+)_H(+) ANTIPORTER SUBUNIT D1"/>
    <property type="match status" value="1"/>
</dbReference>
<evidence type="ECO:0000256" key="3">
    <source>
        <dbReference type="ARBA" id="ARBA00022692"/>
    </source>
</evidence>
<dbReference type="InterPro" id="IPR001750">
    <property type="entry name" value="ND/Mrp_TM"/>
</dbReference>
<keyword evidence="3 6" id="KW-0812">Transmembrane</keyword>
<dbReference type="PANTHER" id="PTHR42703">
    <property type="entry name" value="NADH DEHYDROGENASE"/>
    <property type="match status" value="1"/>
</dbReference>
<evidence type="ECO:0000259" key="7">
    <source>
        <dbReference type="Pfam" id="PF00361"/>
    </source>
</evidence>
<organism evidence="8 9">
    <name type="scientific">Pyrococcus horikoshii</name>
    <dbReference type="NCBI Taxonomy" id="53953"/>
    <lineage>
        <taxon>Archaea</taxon>
        <taxon>Methanobacteriati</taxon>
        <taxon>Methanobacteriota</taxon>
        <taxon>Thermococci</taxon>
        <taxon>Thermococcales</taxon>
        <taxon>Thermococcaceae</taxon>
        <taxon>Pyrococcus</taxon>
    </lineage>
</organism>
<dbReference type="NCBIfam" id="NF006237">
    <property type="entry name" value="PRK08375.1-2"/>
    <property type="match status" value="1"/>
</dbReference>
<feature type="transmembrane region" description="Helical" evidence="6">
    <location>
        <begin position="43"/>
        <end position="59"/>
    </location>
</feature>
<dbReference type="Proteomes" id="UP000617544">
    <property type="component" value="Unassembled WGS sequence"/>
</dbReference>
<accession>A0A832T6Q4</accession>
<proteinExistence type="predicted"/>
<gene>
    <name evidence="8" type="ORF">HA331_05580</name>
</gene>
<dbReference type="Pfam" id="PF00361">
    <property type="entry name" value="Proton_antipo_M"/>
    <property type="match status" value="1"/>
</dbReference>
<feature type="transmembrane region" description="Helical" evidence="6">
    <location>
        <begin position="260"/>
        <end position="278"/>
    </location>
</feature>
<feature type="transmembrane region" description="Helical" evidence="6">
    <location>
        <begin position="112"/>
        <end position="134"/>
    </location>
</feature>
<dbReference type="GO" id="GO:0042773">
    <property type="term" value="P:ATP synthesis coupled electron transport"/>
    <property type="evidence" value="ECO:0007669"/>
    <property type="project" value="InterPro"/>
</dbReference>
<evidence type="ECO:0000256" key="6">
    <source>
        <dbReference type="SAM" id="Phobius"/>
    </source>
</evidence>
<dbReference type="AlphaFoldDB" id="A0A832T6Q4"/>
<name>A0A832T6Q4_PYRHR</name>
<dbReference type="OMA" id="YMEIASV"/>
<feature type="transmembrane region" description="Helical" evidence="6">
    <location>
        <begin position="79"/>
        <end position="100"/>
    </location>
</feature>
<feature type="transmembrane region" description="Helical" evidence="6">
    <location>
        <begin position="198"/>
        <end position="216"/>
    </location>
</feature>
<evidence type="ECO:0000313" key="9">
    <source>
        <dbReference type="Proteomes" id="UP000617544"/>
    </source>
</evidence>
<feature type="transmembrane region" description="Helical" evidence="6">
    <location>
        <begin position="290"/>
        <end position="323"/>
    </location>
</feature>
<evidence type="ECO:0000256" key="1">
    <source>
        <dbReference type="ARBA" id="ARBA00004651"/>
    </source>
</evidence>
<reference evidence="8" key="1">
    <citation type="journal article" date="2020" name="bioRxiv">
        <title>A rank-normalized archaeal taxonomy based on genome phylogeny resolves widespread incomplete and uneven classifications.</title>
        <authorList>
            <person name="Rinke C."/>
            <person name="Chuvochina M."/>
            <person name="Mussig A.J."/>
            <person name="Chaumeil P.-A."/>
            <person name="Waite D.W."/>
            <person name="Whitman W.B."/>
            <person name="Parks D.H."/>
            <person name="Hugenholtz P."/>
        </authorList>
    </citation>
    <scope>NUCLEOTIDE SEQUENCE</scope>
    <source>
        <strain evidence="8">UBA8834</strain>
    </source>
</reference>
<feature type="transmembrane region" description="Helical" evidence="6">
    <location>
        <begin position="154"/>
        <end position="177"/>
    </location>
</feature>
<dbReference type="EMBL" id="DUJN01000005">
    <property type="protein sequence ID" value="HII61208.1"/>
    <property type="molecule type" value="Genomic_DNA"/>
</dbReference>
<comment type="subcellular location">
    <subcellularLocation>
        <location evidence="1">Cell membrane</location>
        <topology evidence="1">Multi-pass membrane protein</topology>
    </subcellularLocation>
</comment>
<evidence type="ECO:0000256" key="4">
    <source>
        <dbReference type="ARBA" id="ARBA00022989"/>
    </source>
</evidence>
<protein>
    <submittedName>
        <fullName evidence="8">Monovalent cation/H+ antiporter subunit D family protein</fullName>
    </submittedName>
</protein>
<dbReference type="RefSeq" id="WP_010885032.1">
    <property type="nucleotide sequence ID" value="NZ_DUJN01000005.1"/>
</dbReference>
<feature type="domain" description="NADH:quinone oxidoreductase/Mrp antiporter transmembrane" evidence="7">
    <location>
        <begin position="125"/>
        <end position="387"/>
    </location>
</feature>
<feature type="transmembrane region" description="Helical" evidence="6">
    <location>
        <begin position="435"/>
        <end position="451"/>
    </location>
</feature>
<feature type="transmembrane region" description="Helical" evidence="6">
    <location>
        <begin position="344"/>
        <end position="367"/>
    </location>
</feature>
<keyword evidence="4 6" id="KW-1133">Transmembrane helix</keyword>
<comment type="caution">
    <text evidence="8">The sequence shown here is derived from an EMBL/GenBank/DDBJ whole genome shotgun (WGS) entry which is preliminary data.</text>
</comment>
<evidence type="ECO:0000313" key="8">
    <source>
        <dbReference type="EMBL" id="HII61208.1"/>
    </source>
</evidence>
<dbReference type="InterPro" id="IPR050586">
    <property type="entry name" value="CPA3_Na-H_Antiporter_D"/>
</dbReference>
<dbReference type="PRINTS" id="PR01437">
    <property type="entry name" value="NUOXDRDTASE4"/>
</dbReference>
<feature type="transmembrane region" description="Helical" evidence="6">
    <location>
        <begin position="379"/>
        <end position="400"/>
    </location>
</feature>
<keyword evidence="2" id="KW-1003">Cell membrane</keyword>
<sequence>MNAIVMVLGPVIFSILVYIFGTFRIEGTFRAKFRLPLAQEVKILYFIGIFLPMLLLPFVQGGVVGNYPRELGIEVNLDFISMTFILAEFIVFGTSSLYLLPRATNWKELSLLLLMHAGLIGAFISKDYFNFYIFMELSSVSSYALIASKDKKAAFNYLILSMTASYIFILALGMIYFQTGYLNVELASRVGLRDDTPLRLAAVALMLKAGIFPLHMWLPDAHSNAKTYVSSILSGIVVKAPIYGLILLSRLGNFEFLKPFAYLSMIFGVLMAILQFNAKRLLAYHTVSQMGYILLGVSTSNITGATLYSLAHAIFKSGLFLGVGGIVDTRRRMELNKLGSKNSLLLISILMLSLAISGLGVTIGGVGKAQLVTSKLDKIIIYAVSFGTAFSFSKLNYYLWKGHGNEPSNYSVLPSLISGTLAFILGFMLGGKLSTYDSLILLAALSFYAVRNHLVKRDYLIKVNLNESAALFALILGVVSI</sequence>
<feature type="transmembrane region" description="Helical" evidence="6">
    <location>
        <begin position="412"/>
        <end position="429"/>
    </location>
</feature>
<keyword evidence="5 6" id="KW-0472">Membrane</keyword>
<evidence type="ECO:0000256" key="5">
    <source>
        <dbReference type="ARBA" id="ARBA00023136"/>
    </source>
</evidence>
<feature type="transmembrane region" description="Helical" evidence="6">
    <location>
        <begin position="228"/>
        <end position="248"/>
    </location>
</feature>
<evidence type="ECO:0000256" key="2">
    <source>
        <dbReference type="ARBA" id="ARBA00022475"/>
    </source>
</evidence>
<dbReference type="GeneID" id="1443267"/>